<dbReference type="SUPFAM" id="SSF48576">
    <property type="entry name" value="Terpenoid synthases"/>
    <property type="match status" value="1"/>
</dbReference>
<sequence length="290" mass="32367">MAEFNIAPPATGSTEPSAKKDASGENFPVASRLLPKRLRPHVMAFYHFVRLADDIADDPDLEPELKLSHLDALERALVKGEAHSAYLQPALDLHASLKLTRIPDTHARQVLQAFRRDAKNTPCRTWSDLMLYCRYSAAPVGRYLLDLHGEGAKAVGPSDALCAALQILNHLQDCREDWVQLGRCYVPRIWFEQSKVSPERLVERSSNDQLRAILDRTLDEVDKLLERAAPLPGLVVHRGLRLESAVILSLARALSRQLRRQDPLARRVKLTTPGRVVATFQGIVAGLSSR</sequence>
<keyword evidence="2" id="KW-0808">Transferase</keyword>
<dbReference type="SFLD" id="SFLDS00005">
    <property type="entry name" value="Isoprenoid_Synthase_Type_I"/>
    <property type="match status" value="1"/>
</dbReference>
<dbReference type="Proteomes" id="UP000595197">
    <property type="component" value="Chromosome"/>
</dbReference>
<dbReference type="SFLD" id="SFLDG01018">
    <property type="entry name" value="Squalene/Phytoene_Synthase_Lik"/>
    <property type="match status" value="1"/>
</dbReference>
<evidence type="ECO:0000313" key="2">
    <source>
        <dbReference type="EMBL" id="QQP91590.1"/>
    </source>
</evidence>
<dbReference type="SFLD" id="SFLDG01212">
    <property type="entry name" value="Phytoene_synthase_like"/>
    <property type="match status" value="1"/>
</dbReference>
<evidence type="ECO:0000313" key="3">
    <source>
        <dbReference type="Proteomes" id="UP000595197"/>
    </source>
</evidence>
<dbReference type="RefSeq" id="WP_201079665.1">
    <property type="nucleotide sequence ID" value="NZ_CP067420.1"/>
</dbReference>
<dbReference type="EC" id="2.5.1.21" evidence="2"/>
<dbReference type="EMBL" id="CP067420">
    <property type="protein sequence ID" value="QQP91590.1"/>
    <property type="molecule type" value="Genomic_DNA"/>
</dbReference>
<dbReference type="NCBIfam" id="TIGR03464">
    <property type="entry name" value="HpnC"/>
    <property type="match status" value="1"/>
</dbReference>
<dbReference type="InterPro" id="IPR017827">
    <property type="entry name" value="HSQ_synthase_HpnC"/>
</dbReference>
<feature type="region of interest" description="Disordered" evidence="1">
    <location>
        <begin position="1"/>
        <end position="25"/>
    </location>
</feature>
<name>A0ABX7BDC2_9PROT</name>
<dbReference type="PANTHER" id="PTHR31480">
    <property type="entry name" value="BIFUNCTIONAL LYCOPENE CYCLASE/PHYTOENE SYNTHASE"/>
    <property type="match status" value="1"/>
</dbReference>
<dbReference type="Gene3D" id="1.10.600.10">
    <property type="entry name" value="Farnesyl Diphosphate Synthase"/>
    <property type="match status" value="1"/>
</dbReference>
<accession>A0ABX7BDC2</accession>
<dbReference type="InterPro" id="IPR044843">
    <property type="entry name" value="Trans_IPPS_bact-type"/>
</dbReference>
<organism evidence="2 3">
    <name type="scientific">Skermanella cutis</name>
    <dbReference type="NCBI Taxonomy" id="2775420"/>
    <lineage>
        <taxon>Bacteria</taxon>
        <taxon>Pseudomonadati</taxon>
        <taxon>Pseudomonadota</taxon>
        <taxon>Alphaproteobacteria</taxon>
        <taxon>Rhodospirillales</taxon>
        <taxon>Azospirillaceae</taxon>
        <taxon>Skermanella</taxon>
    </lineage>
</organism>
<dbReference type="Pfam" id="PF00494">
    <property type="entry name" value="SQS_PSY"/>
    <property type="match status" value="1"/>
</dbReference>
<reference evidence="2" key="1">
    <citation type="submission" date="2021-02" db="EMBL/GenBank/DDBJ databases">
        <title>Skermanella TT6 skin isolate.</title>
        <authorList>
            <person name="Lee K."/>
            <person name="Ganzorig M."/>
        </authorList>
    </citation>
    <scope>NUCLEOTIDE SEQUENCE</scope>
    <source>
        <strain evidence="2">TT6</strain>
    </source>
</reference>
<dbReference type="GO" id="GO:0051996">
    <property type="term" value="F:squalene synthase [NAD(P)H] activity"/>
    <property type="evidence" value="ECO:0007669"/>
    <property type="project" value="UniProtKB-EC"/>
</dbReference>
<dbReference type="InterPro" id="IPR002060">
    <property type="entry name" value="Squ/phyt_synthse"/>
</dbReference>
<evidence type="ECO:0000256" key="1">
    <source>
        <dbReference type="SAM" id="MobiDB-lite"/>
    </source>
</evidence>
<dbReference type="InterPro" id="IPR008949">
    <property type="entry name" value="Isoprenoid_synthase_dom_sf"/>
</dbReference>
<gene>
    <name evidence="2" type="primary">hpnC</name>
    <name evidence="2" type="ORF">IGS68_10430</name>
</gene>
<keyword evidence="3" id="KW-1185">Reference proteome</keyword>
<proteinExistence type="predicted"/>
<protein>
    <submittedName>
        <fullName evidence="2">Squalene synthase HpnC</fullName>
        <ecNumber evidence="2">2.5.1.21</ecNumber>
    </submittedName>
</protein>